<dbReference type="PANTHER" id="PTHR10151:SF120">
    <property type="entry name" value="BIS(5'-ADENOSYL)-TRIPHOSPHATASE"/>
    <property type="match status" value="1"/>
</dbReference>
<name>A0A4P2QMJ2_SORCE</name>
<evidence type="ECO:0000313" key="2">
    <source>
        <dbReference type="Proteomes" id="UP000295497"/>
    </source>
</evidence>
<dbReference type="Gene3D" id="3.30.1360.110">
    <property type="entry name" value="Domain 2, Phosphonoacetate Hydrolase"/>
    <property type="match status" value="1"/>
</dbReference>
<dbReference type="AlphaFoldDB" id="A0A4P2QMJ2"/>
<dbReference type="InterPro" id="IPR017850">
    <property type="entry name" value="Alkaline_phosphatase_core_sf"/>
</dbReference>
<dbReference type="NCBIfam" id="TIGR02335">
    <property type="entry name" value="hydr_PhnA"/>
    <property type="match status" value="1"/>
</dbReference>
<dbReference type="Gene3D" id="3.40.720.10">
    <property type="entry name" value="Alkaline Phosphatase, subunit A"/>
    <property type="match status" value="1"/>
</dbReference>
<reference evidence="1 2" key="1">
    <citation type="submission" date="2015-09" db="EMBL/GenBank/DDBJ databases">
        <title>Sorangium comparison.</title>
        <authorList>
            <person name="Zaburannyi N."/>
            <person name="Bunk B."/>
            <person name="Overmann J."/>
            <person name="Mueller R."/>
        </authorList>
    </citation>
    <scope>NUCLEOTIDE SEQUENCE [LARGE SCALE GENOMIC DNA]</scope>
    <source>
        <strain evidence="1 2">So ce836</strain>
    </source>
</reference>
<dbReference type="PANTHER" id="PTHR10151">
    <property type="entry name" value="ECTONUCLEOTIDE PYROPHOSPHATASE/PHOSPHODIESTERASE"/>
    <property type="match status" value="1"/>
</dbReference>
<gene>
    <name evidence="1" type="primary">phnA</name>
    <name evidence="1" type="ORF">SOCE836_032140</name>
</gene>
<dbReference type="InterPro" id="IPR012710">
    <property type="entry name" value="Phosphonoacetate_hydro"/>
</dbReference>
<proteinExistence type="predicted"/>
<keyword evidence="1" id="KW-0378">Hydrolase</keyword>
<dbReference type="EC" id="3.11.1.2" evidence="1"/>
<dbReference type="EMBL" id="CP012672">
    <property type="protein sequence ID" value="AUX31096.1"/>
    <property type="molecule type" value="Genomic_DNA"/>
</dbReference>
<organism evidence="1 2">
    <name type="scientific">Sorangium cellulosum</name>
    <name type="common">Polyangium cellulosum</name>
    <dbReference type="NCBI Taxonomy" id="56"/>
    <lineage>
        <taxon>Bacteria</taxon>
        <taxon>Pseudomonadati</taxon>
        <taxon>Myxococcota</taxon>
        <taxon>Polyangia</taxon>
        <taxon>Polyangiales</taxon>
        <taxon>Polyangiaceae</taxon>
        <taxon>Sorangium</taxon>
    </lineage>
</organism>
<sequence length="425" mass="45862">MIDLCDRRYALPARKTVVFCVDGCAPEYLDQALADGQMPRLAATLAGGGLYVRGRGQIPSFTNPNNVSIVTGQPARVHGISGNYYFDAASGEEVPMNDPRFLRAPTLFEKMEQAGVRTLCITAKDKLRALLGACRDGGPRPISLSAEKAHEQALPEHGIASITAAVGRENPSIYDWDISHYAMEMGLALHERVSATLLYVSLTDYVQHKEPPRGPMSDRFYARFDALFGAYLDAGFVCGITADHGMNDKTAPDGSPNVRYLEDALREAGLSGFRVLLPITDPYVVHHGALGSYATVYVSASAQPRAAEVLARLPGVELVLPRDEAARRFELPPDRIGDLVILGDRSTVLGKSAAYHDLSAVRRGLRSHGGLHEADVPILASHPLRPEERARLLGADADVASGRPCALSNADVFDLLLNRLSIATA</sequence>
<dbReference type="GO" id="GO:0047400">
    <property type="term" value="F:phosphonoacetate hydrolase activity"/>
    <property type="evidence" value="ECO:0007669"/>
    <property type="project" value="UniProtKB-EC"/>
</dbReference>
<dbReference type="RefSeq" id="WP_129574945.1">
    <property type="nucleotide sequence ID" value="NZ_CP012672.1"/>
</dbReference>
<dbReference type="Proteomes" id="UP000295497">
    <property type="component" value="Chromosome"/>
</dbReference>
<dbReference type="InterPro" id="IPR023116">
    <property type="entry name" value="Phosphonoacetate_hydro_insert"/>
</dbReference>
<protein>
    <submittedName>
        <fullName evidence="1">Phosphonoacetate hydrolase</fullName>
        <ecNumber evidence="1">3.11.1.2</ecNumber>
    </submittedName>
</protein>
<dbReference type="InterPro" id="IPR002591">
    <property type="entry name" value="Phosphodiest/P_Trfase"/>
</dbReference>
<dbReference type="SUPFAM" id="SSF53649">
    <property type="entry name" value="Alkaline phosphatase-like"/>
    <property type="match status" value="1"/>
</dbReference>
<accession>A0A4P2QMJ2</accession>
<dbReference type="Pfam" id="PF01663">
    <property type="entry name" value="Phosphodiest"/>
    <property type="match status" value="1"/>
</dbReference>
<evidence type="ECO:0000313" key="1">
    <source>
        <dbReference type="EMBL" id="AUX31096.1"/>
    </source>
</evidence>